<keyword evidence="5" id="KW-1185">Reference proteome</keyword>
<accession>A0A2N5V498</accession>
<proteinExistence type="predicted"/>
<evidence type="ECO:0000313" key="6">
    <source>
        <dbReference type="Proteomes" id="UP000235392"/>
    </source>
</evidence>
<evidence type="ECO:0000256" key="1">
    <source>
        <dbReference type="SAM" id="MobiDB-lite"/>
    </source>
</evidence>
<name>A0A2N5V498_9BASI</name>
<evidence type="ECO:0000313" key="5">
    <source>
        <dbReference type="Proteomes" id="UP000235388"/>
    </source>
</evidence>
<evidence type="ECO:0000313" key="3">
    <source>
        <dbReference type="EMBL" id="PLW44832.1"/>
    </source>
</evidence>
<dbReference type="Proteomes" id="UP000235392">
    <property type="component" value="Unassembled WGS sequence"/>
</dbReference>
<dbReference type="Proteomes" id="UP000235388">
    <property type="component" value="Unassembled WGS sequence"/>
</dbReference>
<evidence type="ECO:0000313" key="4">
    <source>
        <dbReference type="EMBL" id="PLW56282.1"/>
    </source>
</evidence>
<comment type="caution">
    <text evidence="3">The sequence shown here is derived from an EMBL/GenBank/DDBJ whole genome shotgun (WGS) entry which is preliminary data.</text>
</comment>
<evidence type="ECO:0000313" key="2">
    <source>
        <dbReference type="EMBL" id="PLW14806.1"/>
    </source>
</evidence>
<protein>
    <submittedName>
        <fullName evidence="3">Uncharacterized protein</fullName>
    </submittedName>
</protein>
<sequence length="125" mass="13544">MVVCGAHLGPSQGLRQTVGRPRQPSQAHHRSVAGTKRPLERSPITTPRRDFPSSRASAQLRSHNQGCHYLVALDLMAQAAQQQEGQLGQTPRILEKHNNVGSSSEQANNVASLGTLSNRLMSTQC</sequence>
<feature type="region of interest" description="Disordered" evidence="1">
    <location>
        <begin position="1"/>
        <end position="60"/>
    </location>
</feature>
<organism evidence="3 6">
    <name type="scientific">Puccinia coronata f. sp. avenae</name>
    <dbReference type="NCBI Taxonomy" id="200324"/>
    <lineage>
        <taxon>Eukaryota</taxon>
        <taxon>Fungi</taxon>
        <taxon>Dikarya</taxon>
        <taxon>Basidiomycota</taxon>
        <taxon>Pucciniomycotina</taxon>
        <taxon>Pucciniomycetes</taxon>
        <taxon>Pucciniales</taxon>
        <taxon>Pucciniaceae</taxon>
        <taxon>Puccinia</taxon>
    </lineage>
</organism>
<dbReference type="EMBL" id="PGCJ01000912">
    <property type="protein sequence ID" value="PLW14806.1"/>
    <property type="molecule type" value="Genomic_DNA"/>
</dbReference>
<dbReference type="EMBL" id="PGCJ01000022">
    <property type="protein sequence ID" value="PLW56282.1"/>
    <property type="molecule type" value="Genomic_DNA"/>
</dbReference>
<dbReference type="EMBL" id="PGCI01000054">
    <property type="protein sequence ID" value="PLW44832.1"/>
    <property type="molecule type" value="Genomic_DNA"/>
</dbReference>
<dbReference type="AlphaFoldDB" id="A0A2N5V498"/>
<reference evidence="5 6" key="1">
    <citation type="submission" date="2017-11" db="EMBL/GenBank/DDBJ databases">
        <title>De novo assembly and phasing of dikaryotic genomes from two isolates of Puccinia coronata f. sp. avenae, the causal agent of oat crown rust.</title>
        <authorList>
            <person name="Miller M.E."/>
            <person name="Zhang Y."/>
            <person name="Omidvar V."/>
            <person name="Sperschneider J."/>
            <person name="Schwessinger B."/>
            <person name="Raley C."/>
            <person name="Palmer J.M."/>
            <person name="Garnica D."/>
            <person name="Upadhyaya N."/>
            <person name="Rathjen J."/>
            <person name="Taylor J.M."/>
            <person name="Park R.F."/>
            <person name="Dodds P.N."/>
            <person name="Hirsch C.D."/>
            <person name="Kianian S.F."/>
            <person name="Figueroa M."/>
        </authorList>
    </citation>
    <scope>NUCLEOTIDE SEQUENCE [LARGE SCALE GENOMIC DNA]</scope>
    <source>
        <strain evidence="2">12NC29</strain>
        <strain evidence="3">12SD80</strain>
    </source>
</reference>
<gene>
    <name evidence="4" type="ORF">PCANC_04094</name>
    <name evidence="2" type="ORF">PCANC_18899</name>
    <name evidence="3" type="ORF">PCASD_07099</name>
</gene>